<keyword evidence="7" id="KW-0407">Ion channel</keyword>
<comment type="subcellular location">
    <subcellularLocation>
        <location evidence="1">Membrane</location>
        <topology evidence="1">Multi-pass membrane protein</topology>
    </subcellularLocation>
</comment>
<dbReference type="SUPFAM" id="SSF81324">
    <property type="entry name" value="Voltage-gated potassium channels"/>
    <property type="match status" value="1"/>
</dbReference>
<feature type="transmembrane region" description="Helical" evidence="8">
    <location>
        <begin position="177"/>
        <end position="201"/>
    </location>
</feature>
<evidence type="ECO:0000256" key="1">
    <source>
        <dbReference type="ARBA" id="ARBA00004141"/>
    </source>
</evidence>
<dbReference type="PANTHER" id="PTHR11537:SF254">
    <property type="entry name" value="POTASSIUM VOLTAGE-GATED CHANNEL PROTEIN SHAB"/>
    <property type="match status" value="1"/>
</dbReference>
<dbReference type="EMBL" id="CP123967">
    <property type="protein sequence ID" value="WGT46674.1"/>
    <property type="molecule type" value="Genomic_DNA"/>
</dbReference>
<evidence type="ECO:0000259" key="9">
    <source>
        <dbReference type="Pfam" id="PF07885"/>
    </source>
</evidence>
<proteinExistence type="predicted"/>
<feature type="transmembrane region" description="Helical" evidence="8">
    <location>
        <begin position="115"/>
        <end position="135"/>
    </location>
</feature>
<keyword evidence="5" id="KW-0406">Ion transport</keyword>
<feature type="transmembrane region" description="Helical" evidence="8">
    <location>
        <begin position="147"/>
        <end position="165"/>
    </location>
</feature>
<evidence type="ECO:0000256" key="4">
    <source>
        <dbReference type="ARBA" id="ARBA00022989"/>
    </source>
</evidence>
<dbReference type="PRINTS" id="PR00169">
    <property type="entry name" value="KCHANNEL"/>
</dbReference>
<sequence>MYGERIQRWESATEWPLAGAALVFLVAYAAPILTEVSGAVTVACEAAIAVTWVIFLADYLVGLALAERRWAWFLRHPLDLAIVALTMLRPLRLVRFLTVVSIVGRGAGNALRGRVVAYAMSATILIGLIASLAVLDAERSSSGPITTFGDALWWAMVTVTTVGYGDYCPVTPTGRAVAAGLMIGGIALIGVVTATLASWIVEKAMGETQDSRGEDERRHRGVAALGRRAEAAARRAVWCVPGVTVWGSGWSLRCAQGTSTGSATRIPELLSPIPELLSPDP</sequence>
<feature type="domain" description="Potassium channel" evidence="9">
    <location>
        <begin position="126"/>
        <end position="201"/>
    </location>
</feature>
<feature type="transmembrane region" description="Helical" evidence="8">
    <location>
        <begin position="46"/>
        <end position="66"/>
    </location>
</feature>
<evidence type="ECO:0000256" key="2">
    <source>
        <dbReference type="ARBA" id="ARBA00022448"/>
    </source>
</evidence>
<evidence type="ECO:0000256" key="6">
    <source>
        <dbReference type="ARBA" id="ARBA00023136"/>
    </source>
</evidence>
<dbReference type="InterPro" id="IPR028325">
    <property type="entry name" value="VG_K_chnl"/>
</dbReference>
<evidence type="ECO:0000313" key="10">
    <source>
        <dbReference type="EMBL" id="WGT46674.1"/>
    </source>
</evidence>
<evidence type="ECO:0000313" key="11">
    <source>
        <dbReference type="Proteomes" id="UP001244136"/>
    </source>
</evidence>
<keyword evidence="3 8" id="KW-0812">Transmembrane</keyword>
<organism evidence="10 11">
    <name type="scientific">Tessaracoccus lacteus</name>
    <dbReference type="NCBI Taxonomy" id="3041766"/>
    <lineage>
        <taxon>Bacteria</taxon>
        <taxon>Bacillati</taxon>
        <taxon>Actinomycetota</taxon>
        <taxon>Actinomycetes</taxon>
        <taxon>Propionibacteriales</taxon>
        <taxon>Propionibacteriaceae</taxon>
        <taxon>Tessaracoccus</taxon>
    </lineage>
</organism>
<dbReference type="Proteomes" id="UP001244136">
    <property type="component" value="Chromosome"/>
</dbReference>
<dbReference type="Gene3D" id="1.20.5.110">
    <property type="match status" value="1"/>
</dbReference>
<keyword evidence="11" id="KW-1185">Reference proteome</keyword>
<name>A0ABY8PW27_9ACTN</name>
<evidence type="ECO:0000256" key="7">
    <source>
        <dbReference type="ARBA" id="ARBA00023303"/>
    </source>
</evidence>
<dbReference type="Gene3D" id="1.10.287.70">
    <property type="match status" value="1"/>
</dbReference>
<protein>
    <submittedName>
        <fullName evidence="10">Ion channel</fullName>
    </submittedName>
</protein>
<accession>A0ABY8PW27</accession>
<keyword evidence="4 8" id="KW-1133">Transmembrane helix</keyword>
<reference evidence="10 11" key="1">
    <citation type="journal article" date="2008" name="Int. J. Syst. Evol. Microbiol.">
        <title>Tessaracoccus flavescens sp. nov., isolated from marine sediment.</title>
        <authorList>
            <person name="Lee D.W."/>
            <person name="Lee S.D."/>
        </authorList>
    </citation>
    <scope>NUCLEOTIDE SEQUENCE [LARGE SCALE GENOMIC DNA]</scope>
    <source>
        <strain evidence="10 11">T21</strain>
    </source>
</reference>
<dbReference type="Pfam" id="PF07885">
    <property type="entry name" value="Ion_trans_2"/>
    <property type="match status" value="1"/>
</dbReference>
<keyword evidence="6 8" id="KW-0472">Membrane</keyword>
<evidence type="ECO:0000256" key="3">
    <source>
        <dbReference type="ARBA" id="ARBA00022692"/>
    </source>
</evidence>
<keyword evidence="2" id="KW-0813">Transport</keyword>
<evidence type="ECO:0000256" key="5">
    <source>
        <dbReference type="ARBA" id="ARBA00023065"/>
    </source>
</evidence>
<dbReference type="RefSeq" id="WP_281144438.1">
    <property type="nucleotide sequence ID" value="NZ_CP123967.1"/>
</dbReference>
<dbReference type="PANTHER" id="PTHR11537">
    <property type="entry name" value="VOLTAGE-GATED POTASSIUM CHANNEL"/>
    <property type="match status" value="1"/>
</dbReference>
<dbReference type="InterPro" id="IPR013099">
    <property type="entry name" value="K_chnl_dom"/>
</dbReference>
<gene>
    <name evidence="10" type="ORF">QH948_11060</name>
</gene>
<evidence type="ECO:0000256" key="8">
    <source>
        <dbReference type="SAM" id="Phobius"/>
    </source>
</evidence>
<feature type="transmembrane region" description="Helical" evidence="8">
    <location>
        <begin position="12"/>
        <end position="34"/>
    </location>
</feature>